<name>A0A451CYM4_9GAMM</name>
<evidence type="ECO:0000313" key="8">
    <source>
        <dbReference type="EMBL" id="VFP78129.1"/>
    </source>
</evidence>
<dbReference type="Pfam" id="PF02491">
    <property type="entry name" value="SHS2_FTSA"/>
    <property type="match status" value="1"/>
</dbReference>
<comment type="function">
    <text evidence="5 6">Cell division protein that is involved in the assembly of the Z ring. May serve as a membrane anchor for the Z ring.</text>
</comment>
<evidence type="ECO:0000313" key="9">
    <source>
        <dbReference type="Proteomes" id="UP000294404"/>
    </source>
</evidence>
<keyword evidence="3 5" id="KW-0472">Membrane</keyword>
<protein>
    <recommendedName>
        <fullName evidence="5 6">Cell division protein FtsA</fullName>
    </recommendedName>
</protein>
<dbReference type="InterPro" id="IPR043129">
    <property type="entry name" value="ATPase_NBD"/>
</dbReference>
<evidence type="ECO:0000256" key="4">
    <source>
        <dbReference type="ARBA" id="ARBA00023306"/>
    </source>
</evidence>
<dbReference type="HAMAP" id="MF_02033">
    <property type="entry name" value="FtsA"/>
    <property type="match status" value="1"/>
</dbReference>
<dbReference type="PANTHER" id="PTHR32432">
    <property type="entry name" value="CELL DIVISION PROTEIN FTSA-RELATED"/>
    <property type="match status" value="1"/>
</dbReference>
<dbReference type="RefSeq" id="WP_154027307.1">
    <property type="nucleotide sequence ID" value="NZ_LR217695.1"/>
</dbReference>
<dbReference type="GO" id="GO:0009898">
    <property type="term" value="C:cytoplasmic side of plasma membrane"/>
    <property type="evidence" value="ECO:0007669"/>
    <property type="project" value="UniProtKB-UniRule"/>
</dbReference>
<gene>
    <name evidence="5 8" type="primary">ftsA</name>
    <name evidence="8" type="ORF">BUCICUMA2628_142</name>
</gene>
<organism evidence="8 9">
    <name type="scientific">Buchnera aphidicola</name>
    <name type="common">Cinara cuneomaculata</name>
    <dbReference type="NCBI Taxonomy" id="1660040"/>
    <lineage>
        <taxon>Bacteria</taxon>
        <taxon>Pseudomonadati</taxon>
        <taxon>Pseudomonadota</taxon>
        <taxon>Gammaproteobacteria</taxon>
        <taxon>Enterobacterales</taxon>
        <taxon>Erwiniaceae</taxon>
        <taxon>Buchnera</taxon>
    </lineage>
</organism>
<evidence type="ECO:0000256" key="3">
    <source>
        <dbReference type="ARBA" id="ARBA00023136"/>
    </source>
</evidence>
<evidence type="ECO:0000256" key="1">
    <source>
        <dbReference type="ARBA" id="ARBA00022475"/>
    </source>
</evidence>
<dbReference type="PANTHER" id="PTHR32432:SF4">
    <property type="entry name" value="CELL DIVISION PROTEIN FTSA"/>
    <property type="match status" value="1"/>
</dbReference>
<dbReference type="NCBIfam" id="TIGR01174">
    <property type="entry name" value="ftsA"/>
    <property type="match status" value="1"/>
</dbReference>
<comment type="subunit">
    <text evidence="5">Self-interacts. Interacts with FtsZ.</text>
</comment>
<dbReference type="NCBIfam" id="NF007009">
    <property type="entry name" value="PRK09472.1"/>
    <property type="match status" value="1"/>
</dbReference>
<comment type="similarity">
    <text evidence="5 6">Belongs to the FtsA/MreB family.</text>
</comment>
<dbReference type="Pfam" id="PF14450">
    <property type="entry name" value="FtsA"/>
    <property type="match status" value="1"/>
</dbReference>
<dbReference type="PIRSF" id="PIRSF003101">
    <property type="entry name" value="FtsA"/>
    <property type="match status" value="1"/>
</dbReference>
<dbReference type="Gene3D" id="3.30.1490.110">
    <property type="match status" value="1"/>
</dbReference>
<evidence type="ECO:0000256" key="6">
    <source>
        <dbReference type="PIRNR" id="PIRNR003101"/>
    </source>
</evidence>
<reference evidence="8 9" key="1">
    <citation type="submission" date="2019-02" db="EMBL/GenBank/DDBJ databases">
        <authorList>
            <person name="Manzano-Marin A."/>
            <person name="Manzano-Marin A."/>
        </authorList>
    </citation>
    <scope>NUCLEOTIDE SEQUENCE [LARGE SCALE GENOMIC DNA]</scope>
    <source>
        <strain evidence="8 9">BuCicuneomaculata</strain>
    </source>
</reference>
<dbReference type="EMBL" id="LR217695">
    <property type="protein sequence ID" value="VFP78129.1"/>
    <property type="molecule type" value="Genomic_DNA"/>
</dbReference>
<keyword evidence="2 5" id="KW-0132">Cell division</keyword>
<accession>A0A451CYM4</accession>
<evidence type="ECO:0000259" key="7">
    <source>
        <dbReference type="SMART" id="SM00842"/>
    </source>
</evidence>
<dbReference type="SMART" id="SM00842">
    <property type="entry name" value="FtsA"/>
    <property type="match status" value="1"/>
</dbReference>
<keyword evidence="4 5" id="KW-0131">Cell cycle</keyword>
<dbReference type="SUPFAM" id="SSF53067">
    <property type="entry name" value="Actin-like ATPase domain"/>
    <property type="match status" value="2"/>
</dbReference>
<evidence type="ECO:0000256" key="5">
    <source>
        <dbReference type="HAMAP-Rule" id="MF_02033"/>
    </source>
</evidence>
<dbReference type="CDD" id="cd24048">
    <property type="entry name" value="ASKHA_NBD_FtsA"/>
    <property type="match status" value="1"/>
</dbReference>
<dbReference type="FunFam" id="3.30.1490.110:FF:000001">
    <property type="entry name" value="Cell division protein FtsA"/>
    <property type="match status" value="1"/>
</dbReference>
<dbReference type="Proteomes" id="UP000294404">
    <property type="component" value="Chromosome"/>
</dbReference>
<comment type="subcellular location">
    <subcellularLocation>
        <location evidence="5">Cell membrane</location>
        <topology evidence="5">Peripheral membrane protein</topology>
        <orientation evidence="5">Cytoplasmic side</orientation>
    </subcellularLocation>
    <text evidence="5">Localizes to the Z ring in an FtsZ-dependent manner. Targeted to the membrane through a conserved C-terminal amphipathic helix.</text>
</comment>
<keyword evidence="1 5" id="KW-1003">Cell membrane</keyword>
<dbReference type="GO" id="GO:0043093">
    <property type="term" value="P:FtsZ-dependent cytokinesis"/>
    <property type="evidence" value="ECO:0007669"/>
    <property type="project" value="UniProtKB-UniRule"/>
</dbReference>
<sequence length="416" mass="46898">MNLSTKKNIIVGLEIGTTKIIVLIGEILECGIIDIIGFSKHPTQGIKKGNINNLELLTQCINSSIHDAEEMAKCKIYSVYLSISHNEINCQNEIGITPIKSKEITKKDIEKVIKTAKSVKIKNNHNILHIIPQEFSIDDQSGIKNPIGLSGVRMQANVHLITGNKNIKKNIINAIKKCGINVKKTIFTGLASSLSILTEEEKNSGVCLVDMGGETMHVSIHIKGSLYHNVVIPYAGNTVTRDIAYAFSLSFSDAEFIKKKYGYAVADLSMTCKNIEIFNKNGNKIDHCHYQSLTEVIEPRYTELLHLVNNEIINLYDKYNIKKNKYQKISNVILTGGSSKIKHLLKCANKIFQAQIIIKKPCNIPKIPEYLHQPEYATIIGLLQYGKNYQQSSRKKNQSPRFLQYLFNQIKCWLHE</sequence>
<dbReference type="InterPro" id="IPR050696">
    <property type="entry name" value="FtsA/MreB"/>
</dbReference>
<evidence type="ECO:0000256" key="2">
    <source>
        <dbReference type="ARBA" id="ARBA00022618"/>
    </source>
</evidence>
<dbReference type="AlphaFoldDB" id="A0A451CYM4"/>
<dbReference type="Gene3D" id="3.30.420.40">
    <property type="match status" value="1"/>
</dbReference>
<dbReference type="InterPro" id="IPR003494">
    <property type="entry name" value="SHS2_FtsA"/>
</dbReference>
<proteinExistence type="inferred from homology"/>
<dbReference type="OrthoDB" id="9810567at2"/>
<dbReference type="GO" id="GO:0032153">
    <property type="term" value="C:cell division site"/>
    <property type="evidence" value="ECO:0007669"/>
    <property type="project" value="UniProtKB-UniRule"/>
</dbReference>
<dbReference type="InterPro" id="IPR020823">
    <property type="entry name" value="Cell_div_FtsA"/>
</dbReference>
<feature type="domain" description="SHS2" evidence="7">
    <location>
        <begin position="10"/>
        <end position="196"/>
    </location>
</feature>